<comment type="caution">
    <text evidence="1">The sequence shown here is derived from an EMBL/GenBank/DDBJ whole genome shotgun (WGS) entry which is preliminary data.</text>
</comment>
<name>A0ACC1YXI8_MELAZ</name>
<keyword evidence="2" id="KW-1185">Reference proteome</keyword>
<dbReference type="Proteomes" id="UP001164539">
    <property type="component" value="Chromosome 1"/>
</dbReference>
<evidence type="ECO:0000313" key="1">
    <source>
        <dbReference type="EMBL" id="KAJ4727754.1"/>
    </source>
</evidence>
<reference evidence="1 2" key="1">
    <citation type="journal article" date="2023" name="Science">
        <title>Complex scaffold remodeling in plant triterpene biosynthesis.</title>
        <authorList>
            <person name="De La Pena R."/>
            <person name="Hodgson H."/>
            <person name="Liu J.C."/>
            <person name="Stephenson M.J."/>
            <person name="Martin A.C."/>
            <person name="Owen C."/>
            <person name="Harkess A."/>
            <person name="Leebens-Mack J."/>
            <person name="Jimenez L.E."/>
            <person name="Osbourn A."/>
            <person name="Sattely E.S."/>
        </authorList>
    </citation>
    <scope>NUCLEOTIDE SEQUENCE [LARGE SCALE GENOMIC DNA]</scope>
    <source>
        <strain evidence="2">cv. JPN11</strain>
        <tissue evidence="1">Leaf</tissue>
    </source>
</reference>
<proteinExistence type="predicted"/>
<accession>A0ACC1YXI8</accession>
<evidence type="ECO:0000313" key="2">
    <source>
        <dbReference type="Proteomes" id="UP001164539"/>
    </source>
</evidence>
<dbReference type="EMBL" id="CM051394">
    <property type="protein sequence ID" value="KAJ4727754.1"/>
    <property type="molecule type" value="Genomic_DNA"/>
</dbReference>
<sequence>MSKRLTMLLTLFTFVFAFQSNPPLSSSSKTTSKDQIACTVCDSCENPCQPLPSPPPPPPVVICPPPPPPLSPPPPPAVPKCPPPPAPPSCSACIPSPEVPQLSPPTMPFTPPFPPSTGEFAPPDRVPYFPNDYNPPPSSATSICLELD</sequence>
<organism evidence="1 2">
    <name type="scientific">Melia azedarach</name>
    <name type="common">Chinaberry tree</name>
    <dbReference type="NCBI Taxonomy" id="155640"/>
    <lineage>
        <taxon>Eukaryota</taxon>
        <taxon>Viridiplantae</taxon>
        <taxon>Streptophyta</taxon>
        <taxon>Embryophyta</taxon>
        <taxon>Tracheophyta</taxon>
        <taxon>Spermatophyta</taxon>
        <taxon>Magnoliopsida</taxon>
        <taxon>eudicotyledons</taxon>
        <taxon>Gunneridae</taxon>
        <taxon>Pentapetalae</taxon>
        <taxon>rosids</taxon>
        <taxon>malvids</taxon>
        <taxon>Sapindales</taxon>
        <taxon>Meliaceae</taxon>
        <taxon>Melia</taxon>
    </lineage>
</organism>
<protein>
    <submittedName>
        <fullName evidence="1">Uncharacterized protein</fullName>
    </submittedName>
</protein>
<gene>
    <name evidence="1" type="ORF">OWV82_000800</name>
</gene>